<dbReference type="Gene3D" id="1.10.10.10">
    <property type="entry name" value="Winged helix-like DNA-binding domain superfamily/Winged helix DNA-binding domain"/>
    <property type="match status" value="1"/>
</dbReference>
<evidence type="ECO:0000256" key="5">
    <source>
        <dbReference type="ARBA" id="ARBA00023163"/>
    </source>
</evidence>
<evidence type="ECO:0000256" key="6">
    <source>
        <dbReference type="PROSITE-ProRule" id="PRU00169"/>
    </source>
</evidence>
<dbReference type="GO" id="GO:0005829">
    <property type="term" value="C:cytosol"/>
    <property type="evidence" value="ECO:0007669"/>
    <property type="project" value="TreeGrafter"/>
</dbReference>
<proteinExistence type="predicted"/>
<keyword evidence="5" id="KW-0804">Transcription</keyword>
<dbReference type="InterPro" id="IPR001789">
    <property type="entry name" value="Sig_transdc_resp-reg_receiver"/>
</dbReference>
<dbReference type="GO" id="GO:0006355">
    <property type="term" value="P:regulation of DNA-templated transcription"/>
    <property type="evidence" value="ECO:0007669"/>
    <property type="project" value="InterPro"/>
</dbReference>
<feature type="domain" description="OmpR/PhoB-type" evidence="9">
    <location>
        <begin position="159"/>
        <end position="256"/>
    </location>
</feature>
<organism evidence="10 11">
    <name type="scientific">Methylacidiphilum infernorum (isolate V4)</name>
    <name type="common">Methylokorus infernorum (strain V4)</name>
    <dbReference type="NCBI Taxonomy" id="481448"/>
    <lineage>
        <taxon>Bacteria</taxon>
        <taxon>Pseudomonadati</taxon>
        <taxon>Verrucomicrobiota</taxon>
        <taxon>Methylacidiphilae</taxon>
        <taxon>Methylacidiphilales</taxon>
        <taxon>Methylacidiphilaceae</taxon>
        <taxon>Methylacidiphilum (ex Ratnadevi et al. 2023)</taxon>
    </lineage>
</organism>
<dbReference type="SUPFAM" id="SSF46894">
    <property type="entry name" value="C-terminal effector domain of the bipartite response regulators"/>
    <property type="match status" value="1"/>
</dbReference>
<evidence type="ECO:0000256" key="2">
    <source>
        <dbReference type="ARBA" id="ARBA00023012"/>
    </source>
</evidence>
<protein>
    <submittedName>
        <fullName evidence="10">Phosphate regulon transcriptional regulatory protein phoB</fullName>
    </submittedName>
</protein>
<dbReference type="SMART" id="SM00862">
    <property type="entry name" value="Trans_reg_C"/>
    <property type="match status" value="1"/>
</dbReference>
<dbReference type="InterPro" id="IPR036388">
    <property type="entry name" value="WH-like_DNA-bd_sf"/>
</dbReference>
<dbReference type="GO" id="GO:0032993">
    <property type="term" value="C:protein-DNA complex"/>
    <property type="evidence" value="ECO:0007669"/>
    <property type="project" value="TreeGrafter"/>
</dbReference>
<dbReference type="EMBL" id="CP000975">
    <property type="protein sequence ID" value="ACD82216.1"/>
    <property type="molecule type" value="Genomic_DNA"/>
</dbReference>
<dbReference type="Proteomes" id="UP000009149">
    <property type="component" value="Chromosome"/>
</dbReference>
<dbReference type="FunFam" id="3.40.50.2300:FF:000001">
    <property type="entry name" value="DNA-binding response regulator PhoB"/>
    <property type="match status" value="1"/>
</dbReference>
<evidence type="ECO:0000256" key="1">
    <source>
        <dbReference type="ARBA" id="ARBA00022553"/>
    </source>
</evidence>
<dbReference type="InterPro" id="IPR001867">
    <property type="entry name" value="OmpR/PhoB-type_DNA-bd"/>
</dbReference>
<name>B3DXI2_METI4</name>
<dbReference type="CDD" id="cd00383">
    <property type="entry name" value="trans_reg_C"/>
    <property type="match status" value="1"/>
</dbReference>
<reference evidence="10 11" key="1">
    <citation type="journal article" date="2008" name="Biol. Direct">
        <title>Complete genome sequence of the extremely acidophilic methanotroph isolate V4, Methylacidiphilum infernorum, a representative of the bacterial phylum Verrucomicrobia.</title>
        <authorList>
            <person name="Hou S."/>
            <person name="Makarova K.S."/>
            <person name="Saw J.H."/>
            <person name="Senin P."/>
            <person name="Ly B.V."/>
            <person name="Zhou Z."/>
            <person name="Ren Y."/>
            <person name="Wang J."/>
            <person name="Galperin M.Y."/>
            <person name="Omelchenko M.V."/>
            <person name="Wolf Y.I."/>
            <person name="Yutin N."/>
            <person name="Koonin E.V."/>
            <person name="Stott M.B."/>
            <person name="Mountain B.W."/>
            <person name="Crowe M.A."/>
            <person name="Smirnova A.V."/>
            <person name="Dunfield P.F."/>
            <person name="Feng L."/>
            <person name="Wang L."/>
            <person name="Alam M."/>
        </authorList>
    </citation>
    <scope>NUCLEOTIDE SEQUENCE [LARGE SCALE GENOMIC DNA]</scope>
    <source>
        <strain evidence="11">Isolate V4</strain>
    </source>
</reference>
<dbReference type="InterPro" id="IPR011006">
    <property type="entry name" value="CheY-like_superfamily"/>
</dbReference>
<dbReference type="PROSITE" id="PS50110">
    <property type="entry name" value="RESPONSE_REGULATORY"/>
    <property type="match status" value="1"/>
</dbReference>
<gene>
    <name evidence="10" type="ordered locus">Minf_0156</name>
</gene>
<dbReference type="SMART" id="SM00448">
    <property type="entry name" value="REC"/>
    <property type="match status" value="1"/>
</dbReference>
<evidence type="ECO:0000256" key="4">
    <source>
        <dbReference type="ARBA" id="ARBA00023125"/>
    </source>
</evidence>
<dbReference type="Gene3D" id="3.40.50.2300">
    <property type="match status" value="1"/>
</dbReference>
<dbReference type="Pfam" id="PF00486">
    <property type="entry name" value="Trans_reg_C"/>
    <property type="match status" value="1"/>
</dbReference>
<dbReference type="PANTHER" id="PTHR48111:SF1">
    <property type="entry name" value="TWO-COMPONENT RESPONSE REGULATOR ORR33"/>
    <property type="match status" value="1"/>
</dbReference>
<accession>B3DXI2</accession>
<feature type="DNA-binding region" description="OmpR/PhoB-type" evidence="7">
    <location>
        <begin position="159"/>
        <end position="256"/>
    </location>
</feature>
<dbReference type="Pfam" id="PF00072">
    <property type="entry name" value="Response_reg"/>
    <property type="match status" value="1"/>
</dbReference>
<feature type="modified residue" description="4-aspartylphosphate" evidence="6">
    <location>
        <position position="82"/>
    </location>
</feature>
<dbReference type="GO" id="GO:0000156">
    <property type="term" value="F:phosphorelay response regulator activity"/>
    <property type="evidence" value="ECO:0007669"/>
    <property type="project" value="TreeGrafter"/>
</dbReference>
<dbReference type="GO" id="GO:0000976">
    <property type="term" value="F:transcription cis-regulatory region binding"/>
    <property type="evidence" value="ECO:0007669"/>
    <property type="project" value="TreeGrafter"/>
</dbReference>
<dbReference type="AlphaFoldDB" id="B3DXI2"/>
<keyword evidence="4 7" id="KW-0238">DNA-binding</keyword>
<keyword evidence="3" id="KW-0805">Transcription regulation</keyword>
<keyword evidence="2" id="KW-0902">Two-component regulatory system</keyword>
<evidence type="ECO:0000256" key="7">
    <source>
        <dbReference type="PROSITE-ProRule" id="PRU01091"/>
    </source>
</evidence>
<dbReference type="PROSITE" id="PS51755">
    <property type="entry name" value="OMPR_PHOB"/>
    <property type="match status" value="1"/>
</dbReference>
<evidence type="ECO:0000259" key="9">
    <source>
        <dbReference type="PROSITE" id="PS51755"/>
    </source>
</evidence>
<evidence type="ECO:0000313" key="10">
    <source>
        <dbReference type="EMBL" id="ACD82216.1"/>
    </source>
</evidence>
<dbReference type="PANTHER" id="PTHR48111">
    <property type="entry name" value="REGULATOR OF RPOS"/>
    <property type="match status" value="1"/>
</dbReference>
<dbReference type="InterPro" id="IPR039420">
    <property type="entry name" value="WalR-like"/>
</dbReference>
<sequence length="258" mass="29661">MLVENNSLSSFFIIERCCVSMTTDKGIDKRKKKILVVEDEEDVLSLICLHLNSQGFETIGAKEGMEALRIARKELPDLIVLDLMIPEFSGLDVCKYLKKDPDTLSIPIVILTAKSDPSDRILGLELGADDYIAKPFSPRELILRIQSILRRRLEDNPLAEQIQQEDGIRLDPIDKVAYFKKKKIELTPIEFRLLSTLVEREGAVQSREQLLKEVWGYDKTVDTRTIDTHIRRLRDKLGRASQYLRTVRGIGYRFKKTN</sequence>
<evidence type="ECO:0000313" key="11">
    <source>
        <dbReference type="Proteomes" id="UP000009149"/>
    </source>
</evidence>
<dbReference type="eggNOG" id="COG0745">
    <property type="taxonomic scope" value="Bacteria"/>
</dbReference>
<keyword evidence="1 6" id="KW-0597">Phosphoprotein</keyword>
<feature type="domain" description="Response regulatory" evidence="8">
    <location>
        <begin position="33"/>
        <end position="149"/>
    </location>
</feature>
<dbReference type="STRING" id="481448.Minf_0156"/>
<evidence type="ECO:0000259" key="8">
    <source>
        <dbReference type="PROSITE" id="PS50110"/>
    </source>
</evidence>
<dbReference type="SUPFAM" id="SSF52172">
    <property type="entry name" value="CheY-like"/>
    <property type="match status" value="1"/>
</dbReference>
<dbReference type="KEGG" id="min:Minf_0156"/>
<dbReference type="Gene3D" id="6.10.250.690">
    <property type="match status" value="1"/>
</dbReference>
<dbReference type="InterPro" id="IPR016032">
    <property type="entry name" value="Sig_transdc_resp-reg_C-effctor"/>
</dbReference>
<evidence type="ECO:0000256" key="3">
    <source>
        <dbReference type="ARBA" id="ARBA00023015"/>
    </source>
</evidence>
<dbReference type="HOGENOM" id="CLU_000445_30_4_0"/>